<evidence type="ECO:0000313" key="9">
    <source>
        <dbReference type="Proteomes" id="UP001597419"/>
    </source>
</evidence>
<evidence type="ECO:0000259" key="7">
    <source>
        <dbReference type="Pfam" id="PF08044"/>
    </source>
</evidence>
<evidence type="ECO:0000256" key="3">
    <source>
        <dbReference type="ARBA" id="ARBA00022989"/>
    </source>
</evidence>
<feature type="transmembrane region" description="Helical" evidence="5">
    <location>
        <begin position="128"/>
        <end position="155"/>
    </location>
</feature>
<evidence type="ECO:0000256" key="1">
    <source>
        <dbReference type="ARBA" id="ARBA00004141"/>
    </source>
</evidence>
<gene>
    <name evidence="8" type="ORF">ACFSYJ_29415</name>
</gene>
<dbReference type="RefSeq" id="WP_345408489.1">
    <property type="nucleotide sequence ID" value="NZ_BAABHG010000028.1"/>
</dbReference>
<comment type="caution">
    <text evidence="8">The sequence shown here is derived from an EMBL/GenBank/DDBJ whole genome shotgun (WGS) entry which is preliminary data.</text>
</comment>
<evidence type="ECO:0000256" key="4">
    <source>
        <dbReference type="ARBA" id="ARBA00023136"/>
    </source>
</evidence>
<proteinExistence type="predicted"/>
<keyword evidence="4 5" id="KW-0472">Membrane</keyword>
<dbReference type="Pfam" id="PF05154">
    <property type="entry name" value="TM2"/>
    <property type="match status" value="1"/>
</dbReference>
<feature type="domain" description="TM2" evidence="6">
    <location>
        <begin position="100"/>
        <end position="151"/>
    </location>
</feature>
<dbReference type="InterPro" id="IPR012551">
    <property type="entry name" value="DUF1707_SHOCT-like"/>
</dbReference>
<evidence type="ECO:0000313" key="8">
    <source>
        <dbReference type="EMBL" id="MFD2462762.1"/>
    </source>
</evidence>
<comment type="subcellular location">
    <subcellularLocation>
        <location evidence="1">Membrane</location>
        <topology evidence="1">Multi-pass membrane protein</topology>
    </subcellularLocation>
</comment>
<dbReference type="Proteomes" id="UP001597419">
    <property type="component" value="Unassembled WGS sequence"/>
</dbReference>
<name>A0ABW5GPG5_9PSEU</name>
<dbReference type="InterPro" id="IPR007829">
    <property type="entry name" value="TM2"/>
</dbReference>
<organism evidence="8 9">
    <name type="scientific">Amycolatopsis samaneae</name>
    <dbReference type="NCBI Taxonomy" id="664691"/>
    <lineage>
        <taxon>Bacteria</taxon>
        <taxon>Bacillati</taxon>
        <taxon>Actinomycetota</taxon>
        <taxon>Actinomycetes</taxon>
        <taxon>Pseudonocardiales</taxon>
        <taxon>Pseudonocardiaceae</taxon>
        <taxon>Amycolatopsis</taxon>
    </lineage>
</organism>
<accession>A0ABW5GPG5</accession>
<evidence type="ECO:0000259" key="6">
    <source>
        <dbReference type="Pfam" id="PF05154"/>
    </source>
</evidence>
<feature type="domain" description="DUF1707" evidence="7">
    <location>
        <begin position="6"/>
        <end position="58"/>
    </location>
</feature>
<keyword evidence="3 5" id="KW-1133">Transmembrane helix</keyword>
<evidence type="ECO:0000256" key="2">
    <source>
        <dbReference type="ARBA" id="ARBA00022692"/>
    </source>
</evidence>
<keyword evidence="2 5" id="KW-0812">Transmembrane</keyword>
<sequence>MDHDDLRIGTAEREESARLLAEHFSEGRMTSGEYETRVAGAYEATTRADLRPLFADLPMPHPAFLAPPLRMDHPLPYAPMAAGGPPAAVPWQPPPMMYSPKSRTVAGILQIVLPFGCGRLYTGHVGIAVLQFFVVLITAGIGALWPIIDGIVLLANGGFDSYGRRLRD</sequence>
<dbReference type="Pfam" id="PF08044">
    <property type="entry name" value="DUF1707"/>
    <property type="match status" value="1"/>
</dbReference>
<keyword evidence="9" id="KW-1185">Reference proteome</keyword>
<feature type="transmembrane region" description="Helical" evidence="5">
    <location>
        <begin position="104"/>
        <end position="122"/>
    </location>
</feature>
<protein>
    <submittedName>
        <fullName evidence="8">DUF1707 domain-containing protein</fullName>
    </submittedName>
</protein>
<dbReference type="EMBL" id="JBHUKU010000019">
    <property type="protein sequence ID" value="MFD2462762.1"/>
    <property type="molecule type" value="Genomic_DNA"/>
</dbReference>
<evidence type="ECO:0000256" key="5">
    <source>
        <dbReference type="SAM" id="Phobius"/>
    </source>
</evidence>
<reference evidence="9" key="1">
    <citation type="journal article" date="2019" name="Int. J. Syst. Evol. Microbiol.">
        <title>The Global Catalogue of Microorganisms (GCM) 10K type strain sequencing project: providing services to taxonomists for standard genome sequencing and annotation.</title>
        <authorList>
            <consortium name="The Broad Institute Genomics Platform"/>
            <consortium name="The Broad Institute Genome Sequencing Center for Infectious Disease"/>
            <person name="Wu L."/>
            <person name="Ma J."/>
        </authorList>
    </citation>
    <scope>NUCLEOTIDE SEQUENCE [LARGE SCALE GENOMIC DNA]</scope>
    <source>
        <strain evidence="9">CGMCC 4.7643</strain>
    </source>
</reference>